<dbReference type="GO" id="GO:0006888">
    <property type="term" value="P:endoplasmic reticulum to Golgi vesicle-mediated transport"/>
    <property type="evidence" value="ECO:0007669"/>
    <property type="project" value="InterPro"/>
</dbReference>
<feature type="domain" description="Yip1" evidence="8">
    <location>
        <begin position="78"/>
        <end position="232"/>
    </location>
</feature>
<comment type="subcellular location">
    <subcellularLocation>
        <location evidence="6">Golgi apparatus membrane</location>
        <topology evidence="6">Multi-pass membrane protein</topology>
    </subcellularLocation>
    <subcellularLocation>
        <location evidence="1">Membrane</location>
        <topology evidence="1">Multi-pass membrane protein</topology>
    </subcellularLocation>
</comment>
<dbReference type="PANTHER" id="PTHR21236:SF1">
    <property type="entry name" value="PROTEIN YIPF6"/>
    <property type="match status" value="1"/>
</dbReference>
<reference evidence="9" key="1">
    <citation type="submission" date="2015-07" db="EMBL/GenBank/DDBJ databases">
        <title>Adaptation to a free-living lifestyle via gene acquisitions in the diplomonad Trepomonas sp. PC1.</title>
        <authorList>
            <person name="Xu F."/>
            <person name="Jerlstrom-Hultqvist J."/>
            <person name="Kolisko M."/>
            <person name="Simpson A.G.B."/>
            <person name="Roger A.J."/>
            <person name="Svard S.G."/>
            <person name="Andersson J.O."/>
        </authorList>
    </citation>
    <scope>NUCLEOTIDE SEQUENCE</scope>
    <source>
        <strain evidence="9">PC1</strain>
    </source>
</reference>
<feature type="non-terminal residue" evidence="9">
    <location>
        <position position="1"/>
    </location>
</feature>
<dbReference type="AlphaFoldDB" id="A0A146K260"/>
<dbReference type="InterPro" id="IPR006977">
    <property type="entry name" value="Yip1_dom"/>
</dbReference>
<feature type="transmembrane region" description="Helical" evidence="6">
    <location>
        <begin position="180"/>
        <end position="206"/>
    </location>
</feature>
<accession>A0A146K260</accession>
<evidence type="ECO:0000259" key="8">
    <source>
        <dbReference type="Pfam" id="PF04893"/>
    </source>
</evidence>
<dbReference type="GO" id="GO:0005802">
    <property type="term" value="C:trans-Golgi network"/>
    <property type="evidence" value="ECO:0007669"/>
    <property type="project" value="TreeGrafter"/>
</dbReference>
<evidence type="ECO:0000256" key="2">
    <source>
        <dbReference type="ARBA" id="ARBA00010596"/>
    </source>
</evidence>
<gene>
    <name evidence="9" type="ORF">TPC1_17556</name>
</gene>
<sequence>KTVEFEPNENQGEDELKKPIPGPIPLLKQKQQKQNSIPPPPQELLDTLNETVCQTIKRDLKTILKRTYQVVWIFGKKSNHEVYQQWDIFGPTIFTLILAFVTFFAYNTNSTTKQLSTGIMPVMICIIFMVGFCLALNMICIGAQVNIMGTISLLGYCLAPMIIQSTISLILAVFDRSHWQWLASILTILAAGGCCYWSLYITYGFFKGLLTKTKLIMGIYPVFLYYILISFMIAIPSLFQNRNKE</sequence>
<feature type="transmembrane region" description="Helical" evidence="6">
    <location>
        <begin position="153"/>
        <end position="174"/>
    </location>
</feature>
<dbReference type="InterPro" id="IPR045231">
    <property type="entry name" value="Yip1/4-like"/>
</dbReference>
<keyword evidence="3 6" id="KW-0812">Transmembrane</keyword>
<feature type="transmembrane region" description="Helical" evidence="6">
    <location>
        <begin position="118"/>
        <end position="141"/>
    </location>
</feature>
<proteinExistence type="inferred from homology"/>
<evidence type="ECO:0000256" key="5">
    <source>
        <dbReference type="ARBA" id="ARBA00023136"/>
    </source>
</evidence>
<dbReference type="EMBL" id="GDID01005633">
    <property type="protein sequence ID" value="JAP90973.1"/>
    <property type="molecule type" value="Transcribed_RNA"/>
</dbReference>
<protein>
    <recommendedName>
        <fullName evidence="6">Protein YIPF</fullName>
    </recommendedName>
</protein>
<keyword evidence="4 6" id="KW-1133">Transmembrane helix</keyword>
<evidence type="ECO:0000256" key="1">
    <source>
        <dbReference type="ARBA" id="ARBA00004141"/>
    </source>
</evidence>
<evidence type="ECO:0000256" key="6">
    <source>
        <dbReference type="RuleBase" id="RU361264"/>
    </source>
</evidence>
<comment type="similarity">
    <text evidence="2 6">Belongs to the YIP1 family.</text>
</comment>
<dbReference type="GO" id="GO:0000139">
    <property type="term" value="C:Golgi membrane"/>
    <property type="evidence" value="ECO:0007669"/>
    <property type="project" value="UniProtKB-SubCell"/>
</dbReference>
<feature type="transmembrane region" description="Helical" evidence="6">
    <location>
        <begin position="218"/>
        <end position="239"/>
    </location>
</feature>
<feature type="region of interest" description="Disordered" evidence="7">
    <location>
        <begin position="1"/>
        <end position="41"/>
    </location>
</feature>
<keyword evidence="5 6" id="KW-0472">Membrane</keyword>
<dbReference type="Pfam" id="PF04893">
    <property type="entry name" value="Yip1"/>
    <property type="match status" value="1"/>
</dbReference>
<dbReference type="PANTHER" id="PTHR21236">
    <property type="entry name" value="GOLGI MEMBRANE PROTEIN YIP1"/>
    <property type="match status" value="1"/>
</dbReference>
<name>A0A146K260_9EUKA</name>
<feature type="compositionally biased region" description="Low complexity" evidence="7">
    <location>
        <begin position="25"/>
        <end position="34"/>
    </location>
</feature>
<evidence type="ECO:0000313" key="9">
    <source>
        <dbReference type="EMBL" id="JAP90973.1"/>
    </source>
</evidence>
<evidence type="ECO:0000256" key="3">
    <source>
        <dbReference type="ARBA" id="ARBA00022692"/>
    </source>
</evidence>
<feature type="transmembrane region" description="Helical" evidence="6">
    <location>
        <begin position="86"/>
        <end position="106"/>
    </location>
</feature>
<organism evidence="9">
    <name type="scientific">Trepomonas sp. PC1</name>
    <dbReference type="NCBI Taxonomy" id="1076344"/>
    <lineage>
        <taxon>Eukaryota</taxon>
        <taxon>Metamonada</taxon>
        <taxon>Diplomonadida</taxon>
        <taxon>Hexamitidae</taxon>
        <taxon>Hexamitinae</taxon>
        <taxon>Trepomonas</taxon>
    </lineage>
</organism>
<evidence type="ECO:0000256" key="7">
    <source>
        <dbReference type="SAM" id="MobiDB-lite"/>
    </source>
</evidence>
<evidence type="ECO:0000256" key="4">
    <source>
        <dbReference type="ARBA" id="ARBA00022989"/>
    </source>
</evidence>